<keyword evidence="1" id="KW-0732">Signal</keyword>
<organism evidence="3 4">
    <name type="scientific">Pedobacter kyungheensis</name>
    <dbReference type="NCBI Taxonomy" id="1069985"/>
    <lineage>
        <taxon>Bacteria</taxon>
        <taxon>Pseudomonadati</taxon>
        <taxon>Bacteroidota</taxon>
        <taxon>Sphingobacteriia</taxon>
        <taxon>Sphingobacteriales</taxon>
        <taxon>Sphingobacteriaceae</taxon>
        <taxon>Pedobacter</taxon>
    </lineage>
</organism>
<keyword evidence="4" id="KW-1185">Reference proteome</keyword>
<evidence type="ECO:0000256" key="1">
    <source>
        <dbReference type="SAM" id="SignalP"/>
    </source>
</evidence>
<comment type="caution">
    <text evidence="3">The sequence shown here is derived from an EMBL/GenBank/DDBJ whole genome shotgun (WGS) entry which is preliminary data.</text>
</comment>
<dbReference type="RefSeq" id="WP_039481792.1">
    <property type="nucleotide sequence ID" value="NZ_JSYN01000036.1"/>
</dbReference>
<feature type="chain" id="PRO_5002129747" description="FAS1 domain-containing protein" evidence="1">
    <location>
        <begin position="25"/>
        <end position="474"/>
    </location>
</feature>
<evidence type="ECO:0000313" key="4">
    <source>
        <dbReference type="Proteomes" id="UP000031246"/>
    </source>
</evidence>
<feature type="signal peptide" evidence="1">
    <location>
        <begin position="1"/>
        <end position="24"/>
    </location>
</feature>
<proteinExistence type="predicted"/>
<reference evidence="3 4" key="1">
    <citation type="submission" date="2014-10" db="EMBL/GenBank/DDBJ databases">
        <title>Pedobacter Kyungheensis.</title>
        <authorList>
            <person name="Anderson B.M."/>
            <person name="Newman J.D."/>
        </authorList>
    </citation>
    <scope>NUCLEOTIDE SEQUENCE [LARGE SCALE GENOMIC DNA]</scope>
    <source>
        <strain evidence="3 4">KACC 16221</strain>
    </source>
</reference>
<dbReference type="OrthoDB" id="831756at2"/>
<evidence type="ECO:0000313" key="3">
    <source>
        <dbReference type="EMBL" id="KIA91035.1"/>
    </source>
</evidence>
<dbReference type="PROSITE" id="PS50213">
    <property type="entry name" value="FAS1"/>
    <property type="match status" value="1"/>
</dbReference>
<protein>
    <recommendedName>
        <fullName evidence="2">FAS1 domain-containing protein</fullName>
    </recommendedName>
</protein>
<dbReference type="SUPFAM" id="SSF82153">
    <property type="entry name" value="FAS1 domain"/>
    <property type="match status" value="1"/>
</dbReference>
<name>A0A0C1DAR1_9SPHI</name>
<dbReference type="Proteomes" id="UP000031246">
    <property type="component" value="Unassembled WGS sequence"/>
</dbReference>
<dbReference type="Gene3D" id="2.30.180.10">
    <property type="entry name" value="FAS1 domain"/>
    <property type="match status" value="1"/>
</dbReference>
<dbReference type="Pfam" id="PF02469">
    <property type="entry name" value="Fasciclin"/>
    <property type="match status" value="1"/>
</dbReference>
<accession>A0A0C1DAR1</accession>
<sequence>MKKNIFHILFLLAAVIGLNGCKNAVDEHNEIVNVDFSTDLFQKIAAQANLSKFTEYVRSTGYDKLLTSSQTYTVWAPTNDALATLDASIVSDPVKLKDFVANHIGLTATPAPKRVTDTVKVLLQNKKYATMVGPTFEEAAVVGNPVFVKNGALYVIDKPVPTKLNVWDFMLGSTDAPLQSTFIANLSTQVIDTANATIIGYNSLGNPIFAPNPPMVSRNFYWNSVADLRTESQQYTFFMLQDATYTAERNRLEPFYPNGSSFVLVRDLVAKGLYTLDKLPDTLLSTRGVKIPVNKSAIVKSYRASNGIVYVVNALPFRTKDKVPTFKIEGELPFGFRSDRSGNTLYRLKLDDKGIAYKDIEVYNHGVAEYYINYLASVALVKYKVYARAISGAQGDAQVANFTQRYFMYNPTTLVYDLFATQTVTPLNYAEVYLGDYTPQQFGTLQLRLMSANTATKDQNTLILDYLRFEPILP</sequence>
<dbReference type="EMBL" id="JSYN01000036">
    <property type="protein sequence ID" value="KIA91035.1"/>
    <property type="molecule type" value="Genomic_DNA"/>
</dbReference>
<dbReference type="InterPro" id="IPR036378">
    <property type="entry name" value="FAS1_dom_sf"/>
</dbReference>
<evidence type="ECO:0000259" key="2">
    <source>
        <dbReference type="PROSITE" id="PS50213"/>
    </source>
</evidence>
<dbReference type="AlphaFoldDB" id="A0A0C1DAR1"/>
<gene>
    <name evidence="3" type="ORF">OC25_23730</name>
</gene>
<dbReference type="InterPro" id="IPR000782">
    <property type="entry name" value="FAS1_domain"/>
</dbReference>
<feature type="domain" description="FAS1" evidence="2">
    <location>
        <begin position="37"/>
        <end position="160"/>
    </location>
</feature>